<dbReference type="InterPro" id="IPR018629">
    <property type="entry name" value="XK-rel"/>
</dbReference>
<comment type="caution">
    <text evidence="9">The sequence shown here is derived from an EMBL/GenBank/DDBJ whole genome shotgun (WGS) entry which is preliminary data.</text>
</comment>
<dbReference type="AlphaFoldDB" id="A0AA38I641"/>
<name>A0AA38I641_9CUCU</name>
<feature type="transmembrane region" description="Helical" evidence="7">
    <location>
        <begin position="337"/>
        <end position="357"/>
    </location>
</feature>
<feature type="transmembrane region" description="Helical" evidence="7">
    <location>
        <begin position="308"/>
        <end position="330"/>
    </location>
</feature>
<evidence type="ECO:0000256" key="3">
    <source>
        <dbReference type="ARBA" id="ARBA00022475"/>
    </source>
</evidence>
<organism evidence="9 10">
    <name type="scientific">Zophobas morio</name>
    <dbReference type="NCBI Taxonomy" id="2755281"/>
    <lineage>
        <taxon>Eukaryota</taxon>
        <taxon>Metazoa</taxon>
        <taxon>Ecdysozoa</taxon>
        <taxon>Arthropoda</taxon>
        <taxon>Hexapoda</taxon>
        <taxon>Insecta</taxon>
        <taxon>Pterygota</taxon>
        <taxon>Neoptera</taxon>
        <taxon>Endopterygota</taxon>
        <taxon>Coleoptera</taxon>
        <taxon>Polyphaga</taxon>
        <taxon>Cucujiformia</taxon>
        <taxon>Tenebrionidae</taxon>
        <taxon>Zophobas</taxon>
    </lineage>
</organism>
<feature type="transmembrane region" description="Helical" evidence="7">
    <location>
        <begin position="81"/>
        <end position="105"/>
    </location>
</feature>
<evidence type="ECO:0000256" key="1">
    <source>
        <dbReference type="ARBA" id="ARBA00004651"/>
    </source>
</evidence>
<gene>
    <name evidence="9" type="ORF">Zmor_019591</name>
</gene>
<feature type="transmembrane region" description="Helical" evidence="7">
    <location>
        <begin position="152"/>
        <end position="172"/>
    </location>
</feature>
<evidence type="ECO:0000256" key="2">
    <source>
        <dbReference type="ARBA" id="ARBA00008789"/>
    </source>
</evidence>
<evidence type="ECO:0000256" key="8">
    <source>
        <dbReference type="SAM" id="MobiDB-lite"/>
    </source>
</evidence>
<keyword evidence="5 7" id="KW-1133">Transmembrane helix</keyword>
<evidence type="ECO:0000313" key="9">
    <source>
        <dbReference type="EMBL" id="KAJ3647729.1"/>
    </source>
</evidence>
<dbReference type="GO" id="GO:0005886">
    <property type="term" value="C:plasma membrane"/>
    <property type="evidence" value="ECO:0007669"/>
    <property type="project" value="UniProtKB-SubCell"/>
</dbReference>
<keyword evidence="10" id="KW-1185">Reference proteome</keyword>
<dbReference type="EMBL" id="JALNTZ010000006">
    <property type="protein sequence ID" value="KAJ3647729.1"/>
    <property type="molecule type" value="Genomic_DNA"/>
</dbReference>
<dbReference type="Pfam" id="PF09815">
    <property type="entry name" value="XK-related"/>
    <property type="match status" value="1"/>
</dbReference>
<reference evidence="9" key="1">
    <citation type="journal article" date="2023" name="G3 (Bethesda)">
        <title>Whole genome assemblies of Zophobas morio and Tenebrio molitor.</title>
        <authorList>
            <person name="Kaur S."/>
            <person name="Stinson S.A."/>
            <person name="diCenzo G.C."/>
        </authorList>
    </citation>
    <scope>NUCLEOTIDE SEQUENCE</scope>
    <source>
        <strain evidence="9">QUZm001</strain>
    </source>
</reference>
<feature type="transmembrane region" description="Helical" evidence="7">
    <location>
        <begin position="248"/>
        <end position="266"/>
    </location>
</feature>
<evidence type="ECO:0000256" key="7">
    <source>
        <dbReference type="RuleBase" id="RU910716"/>
    </source>
</evidence>
<accession>A0AA38I641</accession>
<keyword evidence="3" id="KW-1003">Cell membrane</keyword>
<evidence type="ECO:0000256" key="5">
    <source>
        <dbReference type="ARBA" id="ARBA00022989"/>
    </source>
</evidence>
<feature type="compositionally biased region" description="Acidic residues" evidence="8">
    <location>
        <begin position="586"/>
        <end position="596"/>
    </location>
</feature>
<dbReference type="Proteomes" id="UP001168821">
    <property type="component" value="Unassembled WGS sequence"/>
</dbReference>
<comment type="subcellular location">
    <subcellularLocation>
        <location evidence="1">Cell membrane</location>
        <topology evidence="1">Multi-pass membrane protein</topology>
    </subcellularLocation>
    <subcellularLocation>
        <location evidence="7">Membrane</location>
        <topology evidence="7">Multi-pass membrane protein</topology>
    </subcellularLocation>
</comment>
<feature type="region of interest" description="Disordered" evidence="8">
    <location>
        <begin position="570"/>
        <end position="617"/>
    </location>
</feature>
<evidence type="ECO:0000256" key="4">
    <source>
        <dbReference type="ARBA" id="ARBA00022692"/>
    </source>
</evidence>
<feature type="transmembrane region" description="Helical" evidence="7">
    <location>
        <begin position="278"/>
        <end position="296"/>
    </location>
</feature>
<feature type="transmembrane region" description="Helical" evidence="7">
    <location>
        <begin position="184"/>
        <end position="203"/>
    </location>
</feature>
<protein>
    <recommendedName>
        <fullName evidence="7">XK-related protein</fullName>
    </recommendedName>
</protein>
<dbReference type="InterPro" id="IPR050895">
    <property type="entry name" value="XK-related_scramblase"/>
</dbReference>
<proteinExistence type="inferred from homology"/>
<sequence>MNFDVKRQPQQMSTFSKMWNAGNRPNKSSRTTCDDSSGVMAEFLPLCDLLFNVVSLAAYFCDLVFDILMVYALYERGLMLLFAQCLAAIVVTTLVTQILSLHWYLSKKPSGLPKLLVVLLHVLQLGVLWRYGRLLVPVHLSSVKREVRDLCILRLVHGFLQAAPMLLLQLSLLPGTTQGPPSNLVTVSAALSLFSVCWALASFSKHVQSVDRLVLTWLGVVSQLLWRAGTVTARALALSAYAASYHSWVFLVLALHWACMFLWLLSPRSPFHGQRGRKLGVCALMAAIYILAYVNLQEKPHGRTMTIFYVVMLLENCLLVGAWLAAVWQLRPLHWELVPILTIVLFAAGILFMLLYYKFFHVKRLLEKPAAPPGVFNCRFSSPSTALYRKKKKPTSFVPPPGLGTVAVPFWRRPLPSSSENEGSSVGSRVNIHQKLQEKKQKQLAELKIIEEEIKQGKLVGPEGADLDDRQPIPRAKRHVEPHLLSLASLNNLASYGVNLNRRPPPRAPRSRTPELLLAPRYLYCDCIVPPEPENVELPGPHAPSDLESQVSLPRSYTLPREFKYYRRQRAGRPIQTVASTNSSDGDVDSADDESDCNPPPAMVRQLRRPFRHETKL</sequence>
<evidence type="ECO:0000313" key="10">
    <source>
        <dbReference type="Proteomes" id="UP001168821"/>
    </source>
</evidence>
<feature type="transmembrane region" description="Helical" evidence="7">
    <location>
        <begin position="49"/>
        <end position="74"/>
    </location>
</feature>
<keyword evidence="6 7" id="KW-0472">Membrane</keyword>
<evidence type="ECO:0000256" key="6">
    <source>
        <dbReference type="ARBA" id="ARBA00023136"/>
    </source>
</evidence>
<comment type="similarity">
    <text evidence="2 7">Belongs to the XK family.</text>
</comment>
<dbReference type="PANTHER" id="PTHR16024:SF4">
    <property type="entry name" value="XK-RELATED PROTEIN"/>
    <property type="match status" value="1"/>
</dbReference>
<keyword evidence="4 7" id="KW-0812">Transmembrane</keyword>
<dbReference type="PANTHER" id="PTHR16024">
    <property type="entry name" value="XK-RELATED PROTEIN"/>
    <property type="match status" value="1"/>
</dbReference>
<feature type="transmembrane region" description="Helical" evidence="7">
    <location>
        <begin position="111"/>
        <end position="131"/>
    </location>
</feature>